<dbReference type="Proteomes" id="UP000887569">
    <property type="component" value="Unplaced"/>
</dbReference>
<keyword evidence="10" id="KW-1185">Reference proteome</keyword>
<accession>A0A915AI50</accession>
<feature type="transmembrane region" description="Helical" evidence="8">
    <location>
        <begin position="576"/>
        <end position="599"/>
    </location>
</feature>
<evidence type="ECO:0000256" key="4">
    <source>
        <dbReference type="ARBA" id="ARBA00022729"/>
    </source>
</evidence>
<organism evidence="10 11">
    <name type="scientific">Parascaris univalens</name>
    <name type="common">Nematode worm</name>
    <dbReference type="NCBI Taxonomy" id="6257"/>
    <lineage>
        <taxon>Eukaryota</taxon>
        <taxon>Metazoa</taxon>
        <taxon>Ecdysozoa</taxon>
        <taxon>Nematoda</taxon>
        <taxon>Chromadorea</taxon>
        <taxon>Rhabditida</taxon>
        <taxon>Spirurina</taxon>
        <taxon>Ascaridomorpha</taxon>
        <taxon>Ascaridoidea</taxon>
        <taxon>Ascarididae</taxon>
        <taxon>Parascaris</taxon>
    </lineage>
</organism>
<feature type="transmembrane region" description="Helical" evidence="8">
    <location>
        <begin position="461"/>
        <end position="482"/>
    </location>
</feature>
<protein>
    <recommendedName>
        <fullName evidence="8">Transmembrane 9 superfamily member</fullName>
    </recommendedName>
</protein>
<reference evidence="11" key="1">
    <citation type="submission" date="2022-11" db="UniProtKB">
        <authorList>
            <consortium name="WormBaseParasite"/>
        </authorList>
    </citation>
    <scope>IDENTIFICATION</scope>
</reference>
<dbReference type="Pfam" id="PF02990">
    <property type="entry name" value="EMP70"/>
    <property type="match status" value="1"/>
</dbReference>
<feature type="compositionally biased region" description="Basic residues" evidence="9">
    <location>
        <begin position="11"/>
        <end position="22"/>
    </location>
</feature>
<comment type="similarity">
    <text evidence="2 8">Belongs to the nonaspanin (TM9SF) (TC 9.A.2) family.</text>
</comment>
<evidence type="ECO:0000256" key="2">
    <source>
        <dbReference type="ARBA" id="ARBA00005227"/>
    </source>
</evidence>
<keyword evidence="6 8" id="KW-0472">Membrane</keyword>
<keyword evidence="3 8" id="KW-0812">Transmembrane</keyword>
<feature type="transmembrane region" description="Helical" evidence="8">
    <location>
        <begin position="379"/>
        <end position="400"/>
    </location>
</feature>
<name>A0A915AI50_PARUN</name>
<feature type="transmembrane region" description="Helical" evidence="8">
    <location>
        <begin position="346"/>
        <end position="367"/>
    </location>
</feature>
<evidence type="ECO:0000313" key="11">
    <source>
        <dbReference type="WBParaSite" id="PgR008_g135_t02"/>
    </source>
</evidence>
<feature type="region of interest" description="Disordered" evidence="9">
    <location>
        <begin position="1"/>
        <end position="22"/>
    </location>
</feature>
<dbReference type="InterPro" id="IPR004240">
    <property type="entry name" value="EMP70"/>
</dbReference>
<keyword evidence="4" id="KW-0732">Signal</keyword>
<dbReference type="GO" id="GO:0072657">
    <property type="term" value="P:protein localization to membrane"/>
    <property type="evidence" value="ECO:0007669"/>
    <property type="project" value="TreeGrafter"/>
</dbReference>
<evidence type="ECO:0000256" key="3">
    <source>
        <dbReference type="ARBA" id="ARBA00022692"/>
    </source>
</evidence>
<keyword evidence="5 8" id="KW-1133">Transmembrane helix</keyword>
<evidence type="ECO:0000256" key="8">
    <source>
        <dbReference type="RuleBase" id="RU363079"/>
    </source>
</evidence>
<feature type="transmembrane region" description="Helical" evidence="8">
    <location>
        <begin position="538"/>
        <end position="564"/>
    </location>
</feature>
<dbReference type="GO" id="GO:0000421">
    <property type="term" value="C:autophagosome membrane"/>
    <property type="evidence" value="ECO:0007669"/>
    <property type="project" value="UniProtKB-SubCell"/>
</dbReference>
<evidence type="ECO:0000313" key="10">
    <source>
        <dbReference type="Proteomes" id="UP000887569"/>
    </source>
</evidence>
<feature type="transmembrane region" description="Helical" evidence="8">
    <location>
        <begin position="249"/>
        <end position="273"/>
    </location>
</feature>
<dbReference type="PANTHER" id="PTHR10766:SF177">
    <property type="entry name" value="TRANSMEMBRANE 9 SUPERFAMILY MEMBER 1"/>
    <property type="match status" value="1"/>
</dbReference>
<dbReference type="PANTHER" id="PTHR10766">
    <property type="entry name" value="TRANSMEMBRANE 9 SUPERFAMILY PROTEIN"/>
    <property type="match status" value="1"/>
</dbReference>
<evidence type="ECO:0000256" key="9">
    <source>
        <dbReference type="SAM" id="MobiDB-lite"/>
    </source>
</evidence>
<proteinExistence type="inferred from homology"/>
<dbReference type="AlphaFoldDB" id="A0A915AI50"/>
<evidence type="ECO:0000256" key="5">
    <source>
        <dbReference type="ARBA" id="ARBA00022989"/>
    </source>
</evidence>
<comment type="subcellular location">
    <subcellularLocation>
        <location evidence="1">Cytoplasmic vesicle</location>
        <location evidence="1">Autophagosome membrane</location>
        <topology evidence="1">Multi-pass membrane protein</topology>
    </subcellularLocation>
</comment>
<feature type="transmembrane region" description="Helical" evidence="8">
    <location>
        <begin position="502"/>
        <end position="526"/>
    </location>
</feature>
<evidence type="ECO:0000256" key="7">
    <source>
        <dbReference type="ARBA" id="ARBA00037688"/>
    </source>
</evidence>
<comment type="function">
    <text evidence="7">Plays an essential role in autophagy.</text>
</comment>
<feature type="transmembrane region" description="Helical" evidence="8">
    <location>
        <begin position="420"/>
        <end position="440"/>
    </location>
</feature>
<feature type="compositionally biased region" description="Basic and acidic residues" evidence="9">
    <location>
        <begin position="1"/>
        <end position="10"/>
    </location>
</feature>
<dbReference type="WBParaSite" id="PgR008_g135_t02">
    <property type="protein sequence ID" value="PgR008_g135_t02"/>
    <property type="gene ID" value="PgR008_g135"/>
</dbReference>
<sequence length="614" mass="71350">MMWRKYEMRSSKRTPRWHSGTRSRRMAVASHRRYFVLLSLASFVVDCGSARKYKQGENVPVYVNKVGPYENTHETYHFYQLPICRPEKVIHKSLSLGQVLEGDRIAESNFRINFGIDEGFKTLCGKYRVSEADFNMLERAIEEQFYIELIVDDFRVRTFLGYIDETNNFPHSHRLFLYSGFFFRIEYNPHLQEIISVKLQSDVDSAKDISTMKKKELEWFYSVHWTTTKQGIRQEEDKQAFFNARTMRIHWMSVLNSALLVVLLVILVGFILLSIVRRDLNRYNDVNDEELFLENGWKTISMDVFRTPNNASLFAAILGVGSQFIFLTMLILLLGSTNVINVHRHGALNTLAVIFYACTCGISGFVSARKYRQFDGRDWIRNVNLTTGLFTVPMVLVWGLNNTFSWAYNSTQALPYTTVIALLLLWLCVGYPLTVLGAAIGRNVSSRYSAPCRTRNVPRQLPALSFYHSPIFFCFLGGFLPFSAISVELYYVFSAVWGHEVYVLFYILFIMFVIMTMVVGTSSMALTYFQLNAEDYNWWWRSIFTGGALSVFIFLYGIFFYLYRSEMWGILQTTQFFSYLLLLCYMFFLVMGTVVLLVVELKKLGIAKVWQKPK</sequence>
<evidence type="ECO:0000256" key="1">
    <source>
        <dbReference type="ARBA" id="ARBA00004542"/>
    </source>
</evidence>
<feature type="transmembrane region" description="Helical" evidence="8">
    <location>
        <begin position="311"/>
        <end position="334"/>
    </location>
</feature>
<evidence type="ECO:0000256" key="6">
    <source>
        <dbReference type="ARBA" id="ARBA00023136"/>
    </source>
</evidence>